<keyword evidence="5 6" id="KW-0472">Membrane</keyword>
<comment type="subcellular location">
    <subcellularLocation>
        <location evidence="1">Cell membrane</location>
        <topology evidence="1">Multi-pass membrane protein</topology>
    </subcellularLocation>
</comment>
<dbReference type="AlphaFoldDB" id="A0AAE3QIC3"/>
<feature type="transmembrane region" description="Helical" evidence="6">
    <location>
        <begin position="320"/>
        <end position="347"/>
    </location>
</feature>
<feature type="transmembrane region" description="Helical" evidence="6">
    <location>
        <begin position="434"/>
        <end position="452"/>
    </location>
</feature>
<evidence type="ECO:0000256" key="2">
    <source>
        <dbReference type="ARBA" id="ARBA00022475"/>
    </source>
</evidence>
<keyword evidence="9" id="KW-1185">Reference proteome</keyword>
<keyword evidence="2" id="KW-1003">Cell membrane</keyword>
<accession>A0AAE3QIC3</accession>
<evidence type="ECO:0000256" key="6">
    <source>
        <dbReference type="SAM" id="Phobius"/>
    </source>
</evidence>
<dbReference type="GO" id="GO:0005886">
    <property type="term" value="C:plasma membrane"/>
    <property type="evidence" value="ECO:0007669"/>
    <property type="project" value="UniProtKB-SubCell"/>
</dbReference>
<dbReference type="EMBL" id="JALDYZ010000015">
    <property type="protein sequence ID" value="MDI7924495.1"/>
    <property type="molecule type" value="Genomic_DNA"/>
</dbReference>
<feature type="domain" description="ComEC/Rec2-related protein" evidence="7">
    <location>
        <begin position="306"/>
        <end position="591"/>
    </location>
</feature>
<feature type="transmembrane region" description="Helical" evidence="6">
    <location>
        <begin position="508"/>
        <end position="532"/>
    </location>
</feature>
<feature type="transmembrane region" description="Helical" evidence="6">
    <location>
        <begin position="595"/>
        <end position="614"/>
    </location>
</feature>
<evidence type="ECO:0000256" key="4">
    <source>
        <dbReference type="ARBA" id="ARBA00022989"/>
    </source>
</evidence>
<sequence>MMPPVFAADSARKGGIDPVVPPDGGLTAERWLSAPATLPKKWAFRHVADWLDRHRPVINTSQKLRECAGAEEAHGRAFLFVPVALGAGAATWFSLPRDPPVQAIGFCVLVAVIIAHLVRRGDPRIRYGILATIFFLAGMLASQLEAWRKATVILDSAVTTRMEGIVERREADANGNWRYLICLEETKDPELRRPPKRVSVLALSEHTPVGVGDIISGLARLAPPSGPVLAGLNDFAFSSYFDGIGAVGYFYGPPEGMSPAGDKHSARRFDWLDVTGRQIFALRSAIGDRIRATLPGDTGAFAAAIVTDERRAISKDMIAALRLSGLAHIVAISGLNMALAAGIFFIGLRSAFSLLPDLSQAHAIKKFAAFGALVTVTAYFLISGFAVSAERAYLMVVIMLVAVFFDRPSISLRNVALSAIVILLLSPSEVMGPSFQMSFAATLALVSGYSVWKESPAPRTKLFGAAWFVPVRAVWRLAAGIFLTSLIGGLSTAMFSVEHFHHLTTYGLVANLAAMPIISLVVMPFALLAMLLMPLGLDWLALAVMGFGIDIVLNVAVVVSGWGGEVVIGRLHPLFLPLAITGFLLLTLLRTKLRLLGIVPYVAGVLLASVAAPYEKPDLLIAEDGRLVALARPDGLSSNRRRPPDFIFSQWQRALELEEHVGPHIKRSDAIANRTVVDSEANAPVKRDGAEDRGTLRAALATEEVDRFNCLDRAWCVARTRAGVAIATIEDPTWIGAACDVADLVISARHVHFEQCRSGARLISPTLLRQTGALEIRFGESASDPLHVLAAGQGADRPWTRHRSYDWRTGTHERRSVEELLEPLSDSGG</sequence>
<feature type="transmembrane region" description="Helical" evidence="6">
    <location>
        <begin position="473"/>
        <end position="496"/>
    </location>
</feature>
<feature type="transmembrane region" description="Helical" evidence="6">
    <location>
        <begin position="101"/>
        <end position="118"/>
    </location>
</feature>
<dbReference type="Proteomes" id="UP001161580">
    <property type="component" value="Unassembled WGS sequence"/>
</dbReference>
<keyword evidence="3 6" id="KW-0812">Transmembrane</keyword>
<evidence type="ECO:0000259" key="7">
    <source>
        <dbReference type="Pfam" id="PF03772"/>
    </source>
</evidence>
<evidence type="ECO:0000256" key="1">
    <source>
        <dbReference type="ARBA" id="ARBA00004651"/>
    </source>
</evidence>
<protein>
    <submittedName>
        <fullName evidence="8">Competence protein ComEC family protein</fullName>
    </submittedName>
</protein>
<organism evidence="8 9">
    <name type="scientific">Ferirhizobium litorale</name>
    <dbReference type="NCBI Taxonomy" id="2927786"/>
    <lineage>
        <taxon>Bacteria</taxon>
        <taxon>Pseudomonadati</taxon>
        <taxon>Pseudomonadota</taxon>
        <taxon>Alphaproteobacteria</taxon>
        <taxon>Hyphomicrobiales</taxon>
        <taxon>Rhizobiaceae</taxon>
        <taxon>Ferirhizobium</taxon>
    </lineage>
</organism>
<feature type="transmembrane region" description="Helical" evidence="6">
    <location>
        <begin position="410"/>
        <end position="428"/>
    </location>
</feature>
<evidence type="ECO:0000256" key="3">
    <source>
        <dbReference type="ARBA" id="ARBA00022692"/>
    </source>
</evidence>
<name>A0AAE3QIC3_9HYPH</name>
<gene>
    <name evidence="8" type="ORF">MRS75_20740</name>
</gene>
<dbReference type="InterPro" id="IPR052159">
    <property type="entry name" value="Competence_DNA_uptake"/>
</dbReference>
<dbReference type="PANTHER" id="PTHR30619">
    <property type="entry name" value="DNA INTERNALIZATION/COMPETENCE PROTEIN COMEC/REC2"/>
    <property type="match status" value="1"/>
</dbReference>
<feature type="transmembrane region" description="Helical" evidence="6">
    <location>
        <begin position="367"/>
        <end position="389"/>
    </location>
</feature>
<reference evidence="8" key="1">
    <citation type="submission" date="2022-03" db="EMBL/GenBank/DDBJ databases">
        <title>Fererhizobium litorale gen. nov., sp. nov., isolated from sandy sediments of the Sea of Japan seashore.</title>
        <authorList>
            <person name="Romanenko L."/>
            <person name="Kurilenko V."/>
            <person name="Otstavnykh N."/>
            <person name="Svetashev V."/>
            <person name="Tekutyeva L."/>
            <person name="Isaeva M."/>
            <person name="Mikhailov V."/>
        </authorList>
    </citation>
    <scope>NUCLEOTIDE SEQUENCE</scope>
    <source>
        <strain evidence="8">KMM 9576</strain>
    </source>
</reference>
<keyword evidence="4 6" id="KW-1133">Transmembrane helix</keyword>
<proteinExistence type="predicted"/>
<dbReference type="RefSeq" id="WP_311788357.1">
    <property type="nucleotide sequence ID" value="NZ_JALDYY010000015.1"/>
</dbReference>
<dbReference type="InterPro" id="IPR004477">
    <property type="entry name" value="ComEC_N"/>
</dbReference>
<comment type="caution">
    <text evidence="8">The sequence shown here is derived from an EMBL/GenBank/DDBJ whole genome shotgun (WGS) entry which is preliminary data.</text>
</comment>
<evidence type="ECO:0000256" key="5">
    <source>
        <dbReference type="ARBA" id="ARBA00023136"/>
    </source>
</evidence>
<feature type="transmembrane region" description="Helical" evidence="6">
    <location>
        <begin position="539"/>
        <end position="559"/>
    </location>
</feature>
<feature type="transmembrane region" description="Helical" evidence="6">
    <location>
        <begin position="77"/>
        <end position="95"/>
    </location>
</feature>
<evidence type="ECO:0000313" key="8">
    <source>
        <dbReference type="EMBL" id="MDI7924495.1"/>
    </source>
</evidence>
<dbReference type="Pfam" id="PF03772">
    <property type="entry name" value="Competence"/>
    <property type="match status" value="1"/>
</dbReference>
<dbReference type="PANTHER" id="PTHR30619:SF1">
    <property type="entry name" value="RECOMBINATION PROTEIN 2"/>
    <property type="match status" value="1"/>
</dbReference>
<evidence type="ECO:0000313" key="9">
    <source>
        <dbReference type="Proteomes" id="UP001161580"/>
    </source>
</evidence>
<dbReference type="NCBIfam" id="TIGR00360">
    <property type="entry name" value="ComEC_N-term"/>
    <property type="match status" value="1"/>
</dbReference>
<feature type="transmembrane region" description="Helical" evidence="6">
    <location>
        <begin position="571"/>
        <end position="588"/>
    </location>
</feature>